<keyword evidence="2" id="KW-1185">Reference proteome</keyword>
<dbReference type="Proteomes" id="UP001156670">
    <property type="component" value="Unassembled WGS sequence"/>
</dbReference>
<protein>
    <recommendedName>
        <fullName evidence="3">Copper-binding protein</fullName>
    </recommendedName>
</protein>
<evidence type="ECO:0000313" key="1">
    <source>
        <dbReference type="EMBL" id="GLQ94028.1"/>
    </source>
</evidence>
<evidence type="ECO:0000313" key="2">
    <source>
        <dbReference type="Proteomes" id="UP001156670"/>
    </source>
</evidence>
<name>A0ABQ5XSR5_9GAMM</name>
<proteinExistence type="predicted"/>
<sequence>MCMLWLMFSNNLEVAMNIHSKLLMTMLGAFVVCGTSMAQYAPVSSSSTPPSGAMGGMQGKGEMMQMHHGVQGMHRMPATVTSVDTKTGIVEADAEGMSLKLHFPPASVADLKTGDKITLHLGFSKP</sequence>
<comment type="caution">
    <text evidence="1">The sequence shown here is derived from an EMBL/GenBank/DDBJ whole genome shotgun (WGS) entry which is preliminary data.</text>
</comment>
<dbReference type="EMBL" id="BSOB01000027">
    <property type="protein sequence ID" value="GLQ94028.1"/>
    <property type="molecule type" value="Genomic_DNA"/>
</dbReference>
<gene>
    <name evidence="1" type="ORF">GCM10007901_29790</name>
</gene>
<organism evidence="1 2">
    <name type="scientific">Dyella acidisoli</name>
    <dbReference type="NCBI Taxonomy" id="1867834"/>
    <lineage>
        <taxon>Bacteria</taxon>
        <taxon>Pseudomonadati</taxon>
        <taxon>Pseudomonadota</taxon>
        <taxon>Gammaproteobacteria</taxon>
        <taxon>Lysobacterales</taxon>
        <taxon>Rhodanobacteraceae</taxon>
        <taxon>Dyella</taxon>
    </lineage>
</organism>
<evidence type="ECO:0008006" key="3">
    <source>
        <dbReference type="Google" id="ProtNLM"/>
    </source>
</evidence>
<reference evidence="2" key="1">
    <citation type="journal article" date="2019" name="Int. J. Syst. Evol. Microbiol.">
        <title>The Global Catalogue of Microorganisms (GCM) 10K type strain sequencing project: providing services to taxonomists for standard genome sequencing and annotation.</title>
        <authorList>
            <consortium name="The Broad Institute Genomics Platform"/>
            <consortium name="The Broad Institute Genome Sequencing Center for Infectious Disease"/>
            <person name="Wu L."/>
            <person name="Ma J."/>
        </authorList>
    </citation>
    <scope>NUCLEOTIDE SEQUENCE [LARGE SCALE GENOMIC DNA]</scope>
    <source>
        <strain evidence="2">NBRC 111980</strain>
    </source>
</reference>
<accession>A0ABQ5XSR5</accession>